<dbReference type="PANTHER" id="PTHR12753">
    <property type="entry name" value="AD-003 - RELATED"/>
    <property type="match status" value="1"/>
</dbReference>
<evidence type="ECO:0000256" key="1">
    <source>
        <dbReference type="ARBA" id="ARBA00004123"/>
    </source>
</evidence>
<dbReference type="SUPFAM" id="SSF53335">
    <property type="entry name" value="S-adenosyl-L-methionine-dependent methyltransferases"/>
    <property type="match status" value="1"/>
</dbReference>
<dbReference type="Proteomes" id="UP000560066">
    <property type="component" value="Unassembled WGS sequence"/>
</dbReference>
<evidence type="ECO:0000256" key="3">
    <source>
        <dbReference type="ARBA" id="ARBA00022603"/>
    </source>
</evidence>
<feature type="non-terminal residue" evidence="11">
    <location>
        <position position="1"/>
    </location>
</feature>
<protein>
    <recommendedName>
        <fullName evidence="7">protein N-terminal methyltransferase</fullName>
        <ecNumber evidence="7">2.1.1.244</ecNumber>
    </recommendedName>
</protein>
<keyword evidence="4 11" id="KW-0808">Transferase</keyword>
<evidence type="ECO:0000256" key="4">
    <source>
        <dbReference type="ARBA" id="ARBA00022679"/>
    </source>
</evidence>
<dbReference type="CDD" id="cd02440">
    <property type="entry name" value="AdoMet_MTases"/>
    <property type="match status" value="1"/>
</dbReference>
<keyword evidence="5" id="KW-0949">S-adenosyl-L-methionine</keyword>
<organism evidence="11 12">
    <name type="scientific">Neodrepanis coruscans</name>
    <name type="common">wattled asity</name>
    <dbReference type="NCBI Taxonomy" id="254563"/>
    <lineage>
        <taxon>Eukaryota</taxon>
        <taxon>Metazoa</taxon>
        <taxon>Chordata</taxon>
        <taxon>Craniata</taxon>
        <taxon>Vertebrata</taxon>
        <taxon>Euteleostomi</taxon>
        <taxon>Archelosauria</taxon>
        <taxon>Archosauria</taxon>
        <taxon>Dinosauria</taxon>
        <taxon>Saurischia</taxon>
        <taxon>Theropoda</taxon>
        <taxon>Coelurosauria</taxon>
        <taxon>Aves</taxon>
        <taxon>Neognathae</taxon>
        <taxon>Neoaves</taxon>
        <taxon>Telluraves</taxon>
        <taxon>Australaves</taxon>
        <taxon>Passeriformes</taxon>
        <taxon>Philepittidae</taxon>
        <taxon>Neodrepanis</taxon>
    </lineage>
</organism>
<evidence type="ECO:0000256" key="8">
    <source>
        <dbReference type="ARBA" id="ARBA00047306"/>
    </source>
</evidence>
<evidence type="ECO:0000256" key="2">
    <source>
        <dbReference type="ARBA" id="ARBA00009059"/>
    </source>
</evidence>
<dbReference type="OrthoDB" id="1298661at2759"/>
<dbReference type="GO" id="GO:0005634">
    <property type="term" value="C:nucleus"/>
    <property type="evidence" value="ECO:0007669"/>
    <property type="project" value="UniProtKB-SubCell"/>
</dbReference>
<evidence type="ECO:0000256" key="6">
    <source>
        <dbReference type="ARBA" id="ARBA00023242"/>
    </source>
</evidence>
<dbReference type="GO" id="GO:0032259">
    <property type="term" value="P:methylation"/>
    <property type="evidence" value="ECO:0007669"/>
    <property type="project" value="UniProtKB-KW"/>
</dbReference>
<gene>
    <name evidence="11" type="primary">Ntmt1</name>
    <name evidence="11" type="ORF">NEOCOR_R03911</name>
</gene>
<feature type="non-terminal residue" evidence="11">
    <location>
        <position position="172"/>
    </location>
</feature>
<dbReference type="Pfam" id="PF05891">
    <property type="entry name" value="Methyltransf_PK"/>
    <property type="match status" value="1"/>
</dbReference>
<proteinExistence type="inferred from homology"/>
<comment type="subcellular location">
    <subcellularLocation>
        <location evidence="1">Nucleus</location>
    </subcellularLocation>
</comment>
<dbReference type="AlphaFoldDB" id="A0A7L2RX56"/>
<keyword evidence="3 11" id="KW-0489">Methyltransferase</keyword>
<evidence type="ECO:0000256" key="9">
    <source>
        <dbReference type="ARBA" id="ARBA00047885"/>
    </source>
</evidence>
<evidence type="ECO:0000256" key="10">
    <source>
        <dbReference type="ARBA" id="ARBA00048167"/>
    </source>
</evidence>
<comment type="similarity">
    <text evidence="2">Belongs to the methyltransferase superfamily. NTM1 family.</text>
</comment>
<keyword evidence="6" id="KW-0539">Nucleus</keyword>
<dbReference type="Gene3D" id="3.40.50.150">
    <property type="entry name" value="Vaccinia Virus protein VP39"/>
    <property type="match status" value="1"/>
</dbReference>
<keyword evidence="12" id="KW-1185">Reference proteome</keyword>
<evidence type="ECO:0000256" key="7">
    <source>
        <dbReference type="ARBA" id="ARBA00039112"/>
    </source>
</evidence>
<dbReference type="EMBL" id="VYZS01342478">
    <property type="protein sequence ID" value="NXS13849.1"/>
    <property type="molecule type" value="Genomic_DNA"/>
</dbReference>
<dbReference type="InterPro" id="IPR029063">
    <property type="entry name" value="SAM-dependent_MTases_sf"/>
</dbReference>
<evidence type="ECO:0000313" key="11">
    <source>
        <dbReference type="EMBL" id="NXS13849.1"/>
    </source>
</evidence>
<reference evidence="11 12" key="1">
    <citation type="submission" date="2019-09" db="EMBL/GenBank/DDBJ databases">
        <title>Bird 10,000 Genomes (B10K) Project - Family phase.</title>
        <authorList>
            <person name="Zhang G."/>
        </authorList>
    </citation>
    <scope>NUCLEOTIDE SEQUENCE [LARGE SCALE GENOMIC DNA]</scope>
    <source>
        <strain evidence="11">B10K-DU-002-79</strain>
    </source>
</reference>
<evidence type="ECO:0000256" key="5">
    <source>
        <dbReference type="ARBA" id="ARBA00022691"/>
    </source>
</evidence>
<evidence type="ECO:0000313" key="12">
    <source>
        <dbReference type="Proteomes" id="UP000560066"/>
    </source>
</evidence>
<sequence length="172" mass="19694">LFQDGPNRTGTTRALDCGAGIGRITKRLLLPLFKTVDMVDVTEDFLTKAKSYLGEEGRRVRNYFCCGLQDFSPEPNSYDVIWIQWVIGHLTDNHLSDFLKRCRAGLRPNGIVVIKDNMAQEGVIMDDVDSSVCRDLDVVRKIIRRAGLHLLAEERQENFPDEIYHVYTFAMR</sequence>
<dbReference type="PANTHER" id="PTHR12753:SF1">
    <property type="entry name" value="N-TERMINAL XAA-PRO-LYS N-METHYLTRANSFERASE 1"/>
    <property type="match status" value="1"/>
</dbReference>
<dbReference type="EC" id="2.1.1.244" evidence="7"/>
<dbReference type="GO" id="GO:0005737">
    <property type="term" value="C:cytoplasm"/>
    <property type="evidence" value="ECO:0007669"/>
    <property type="project" value="TreeGrafter"/>
</dbReference>
<comment type="caution">
    <text evidence="11">The sequence shown here is derived from an EMBL/GenBank/DDBJ whole genome shotgun (WGS) entry which is preliminary data.</text>
</comment>
<comment type="catalytic activity">
    <reaction evidence="9">
        <text>N-terminal L-prolyl-L-prolyl-L-lysyl-[protein] + 2 S-adenosyl-L-methionine = N-terminal N,N-dimethyl-L-prolyl-L-prolyl-L-lysyl-[protein] + 2 S-adenosyl-L-homocysteine + 2 H(+)</text>
        <dbReference type="Rhea" id="RHEA:54736"/>
        <dbReference type="Rhea" id="RHEA-COMP:13787"/>
        <dbReference type="Rhea" id="RHEA-COMP:13974"/>
        <dbReference type="ChEBI" id="CHEBI:15378"/>
        <dbReference type="ChEBI" id="CHEBI:57856"/>
        <dbReference type="ChEBI" id="CHEBI:59789"/>
        <dbReference type="ChEBI" id="CHEBI:138059"/>
        <dbReference type="ChEBI" id="CHEBI:138318"/>
        <dbReference type="EC" id="2.1.1.244"/>
    </reaction>
</comment>
<comment type="catalytic activity">
    <reaction evidence="8">
        <text>N-terminal L-seryl-L-prolyl-L-lysyl-[protein] + 3 S-adenosyl-L-methionine = N-terminal N,N,N-trimethyl-L-seryl-L-prolyl-L-lysyl-[protein] + 3 S-adenosyl-L-homocysteine + 3 H(+)</text>
        <dbReference type="Rhea" id="RHEA:54724"/>
        <dbReference type="Rhea" id="RHEA-COMP:13789"/>
        <dbReference type="Rhea" id="RHEA-COMP:13973"/>
        <dbReference type="ChEBI" id="CHEBI:15378"/>
        <dbReference type="ChEBI" id="CHEBI:57856"/>
        <dbReference type="ChEBI" id="CHEBI:59789"/>
        <dbReference type="ChEBI" id="CHEBI:138061"/>
        <dbReference type="ChEBI" id="CHEBI:138317"/>
        <dbReference type="EC" id="2.1.1.244"/>
    </reaction>
</comment>
<dbReference type="FunFam" id="3.40.50.150:FF:000025">
    <property type="entry name" value="N-terminal Xaa-Pro-Lys N-methyltransferase 1"/>
    <property type="match status" value="1"/>
</dbReference>
<name>A0A7L2RX56_9PASS</name>
<dbReference type="GO" id="GO:0071885">
    <property type="term" value="F:N-terminal protein N-methyltransferase activity"/>
    <property type="evidence" value="ECO:0007669"/>
    <property type="project" value="UniProtKB-EC"/>
</dbReference>
<comment type="catalytic activity">
    <reaction evidence="10">
        <text>N-terminal L-alanyl-L-prolyl-L-lysyl-[protein] + 3 S-adenosyl-L-methionine = N-terminal N,N,N-trimethyl-L-alanyl-L-prolyl-L-lysyl-[protein] + 3 S-adenosyl-L-homocysteine + 3 H(+)</text>
        <dbReference type="Rhea" id="RHEA:54712"/>
        <dbReference type="Rhea" id="RHEA-COMP:13785"/>
        <dbReference type="Rhea" id="RHEA-COMP:13971"/>
        <dbReference type="ChEBI" id="CHEBI:15378"/>
        <dbReference type="ChEBI" id="CHEBI:57856"/>
        <dbReference type="ChEBI" id="CHEBI:59789"/>
        <dbReference type="ChEBI" id="CHEBI:138057"/>
        <dbReference type="ChEBI" id="CHEBI:138315"/>
        <dbReference type="EC" id="2.1.1.244"/>
    </reaction>
</comment>
<dbReference type="InterPro" id="IPR008576">
    <property type="entry name" value="MeTrfase_NTM1"/>
</dbReference>
<accession>A0A7L2RX56</accession>